<dbReference type="InterPro" id="IPR051185">
    <property type="entry name" value="ASPM"/>
</dbReference>
<keyword evidence="4" id="KW-0112">Calmodulin-binding</keyword>
<evidence type="ECO:0000313" key="6">
    <source>
        <dbReference type="EMBL" id="KAF0695128.1"/>
    </source>
</evidence>
<dbReference type="AlphaFoldDB" id="A0A485KZN1"/>
<dbReference type="GO" id="GO:0051295">
    <property type="term" value="P:establishment of meiotic spindle localization"/>
    <property type="evidence" value="ECO:0007669"/>
    <property type="project" value="TreeGrafter"/>
</dbReference>
<dbReference type="PROSITE" id="PS50096">
    <property type="entry name" value="IQ"/>
    <property type="match status" value="6"/>
</dbReference>
<dbReference type="GO" id="GO:0005516">
    <property type="term" value="F:calmodulin binding"/>
    <property type="evidence" value="ECO:0007669"/>
    <property type="project" value="UniProtKB-KW"/>
</dbReference>
<proteinExistence type="predicted"/>
<name>A0A485KZN1_9STRA</name>
<dbReference type="EMBL" id="CAADRA010005524">
    <property type="protein sequence ID" value="VFT90855.1"/>
    <property type="molecule type" value="Genomic_DNA"/>
</dbReference>
<evidence type="ECO:0000256" key="5">
    <source>
        <dbReference type="SAM" id="MobiDB-lite"/>
    </source>
</evidence>
<evidence type="ECO:0000256" key="2">
    <source>
        <dbReference type="ARBA" id="ARBA00022490"/>
    </source>
</evidence>
<gene>
    <name evidence="7" type="primary">Aste57867_14025</name>
    <name evidence="6" type="ORF">As57867_013974</name>
    <name evidence="7" type="ORF">ASTE57867_14025</name>
</gene>
<dbReference type="Pfam" id="PF00612">
    <property type="entry name" value="IQ"/>
    <property type="match status" value="6"/>
</dbReference>
<dbReference type="GO" id="GO:0000278">
    <property type="term" value="P:mitotic cell cycle"/>
    <property type="evidence" value="ECO:0007669"/>
    <property type="project" value="TreeGrafter"/>
</dbReference>
<evidence type="ECO:0000313" key="7">
    <source>
        <dbReference type="EMBL" id="VFT90855.1"/>
    </source>
</evidence>
<dbReference type="InterPro" id="IPR000048">
    <property type="entry name" value="IQ_motif_EF-hand-BS"/>
</dbReference>
<dbReference type="EMBL" id="VJMH01005503">
    <property type="protein sequence ID" value="KAF0695128.1"/>
    <property type="molecule type" value="Genomic_DNA"/>
</dbReference>
<dbReference type="Proteomes" id="UP000332933">
    <property type="component" value="Unassembled WGS sequence"/>
</dbReference>
<dbReference type="GO" id="GO:0005737">
    <property type="term" value="C:cytoplasm"/>
    <property type="evidence" value="ECO:0007669"/>
    <property type="project" value="UniProtKB-SubCell"/>
</dbReference>
<dbReference type="OrthoDB" id="78774at2759"/>
<evidence type="ECO:0000256" key="4">
    <source>
        <dbReference type="ARBA" id="ARBA00022860"/>
    </source>
</evidence>
<keyword evidence="2" id="KW-0963">Cytoplasm</keyword>
<protein>
    <submittedName>
        <fullName evidence="7">Aste57867_14025 protein</fullName>
    </submittedName>
</protein>
<reference evidence="7 8" key="1">
    <citation type="submission" date="2019-03" db="EMBL/GenBank/DDBJ databases">
        <authorList>
            <person name="Gaulin E."/>
            <person name="Dumas B."/>
        </authorList>
    </citation>
    <scope>NUCLEOTIDE SEQUENCE [LARGE SCALE GENOMIC DNA]</scope>
    <source>
        <strain evidence="7">CBS 568.67</strain>
    </source>
</reference>
<sequence length="563" mass="63675">MILRGRAGFVKRSDPASSAGTWTMASSAHEAAGDDMFTPTFAPLDDARVTFVTQNRLTVSDVLATTVTVFKRPIPHTSLGHPDRAASTVTKPKMKLPPPAAPMTLPIPRKRMNKILHAERDAYMTKLHRERDVRTRLETWAATKIQARFRGHRVRPKAKAAYECRRRTNLTTVIRKELNEMQQGLPGPTMGHKADPWRQDVTHRAFGKREAKHRKDMLNHAATVIQACVKRFLARVAFIHLLSRHVDEMVLWSTIVVQAAYRGYIVRKRIAARLAQLQEASVIKIQSVVRGILGRERVALIRLELHAARGHHHKEAEAAVTVQRLIRGRNGRKSAARRREGRAMKIADWHLDERRAVTNRGSLVLVDDGVMRIEPRASLKPPLNINTTHLHREEAAVKLQALARGNQTRQRQHLAMGPRRTPDDKHMAEELIAEVHAVEEERINTQKRLASLLPKADRLDVTEAMLTEGPRRRQSKDIKPTTAILPREDSALKMYTETHTKQSRRNSSFETRDVGDAATRIQALARGNLSRKESKRRVSGATARSQSVAYEETMFESAPPPPR</sequence>
<dbReference type="SMART" id="SM00015">
    <property type="entry name" value="IQ"/>
    <property type="match status" value="7"/>
</dbReference>
<dbReference type="GO" id="GO:0000922">
    <property type="term" value="C:spindle pole"/>
    <property type="evidence" value="ECO:0007669"/>
    <property type="project" value="TreeGrafter"/>
</dbReference>
<feature type="region of interest" description="Disordered" evidence="5">
    <location>
        <begin position="526"/>
        <end position="563"/>
    </location>
</feature>
<keyword evidence="8" id="KW-1185">Reference proteome</keyword>
<dbReference type="PANTHER" id="PTHR22706:SF1">
    <property type="entry name" value="ASSEMBLY FACTOR FOR SPINDLE MICROTUBULES"/>
    <property type="match status" value="1"/>
</dbReference>
<dbReference type="GO" id="GO:0007051">
    <property type="term" value="P:spindle organization"/>
    <property type="evidence" value="ECO:0007669"/>
    <property type="project" value="TreeGrafter"/>
</dbReference>
<evidence type="ECO:0000256" key="3">
    <source>
        <dbReference type="ARBA" id="ARBA00022737"/>
    </source>
</evidence>
<comment type="subcellular location">
    <subcellularLocation>
        <location evidence="1">Cytoplasm</location>
    </subcellularLocation>
</comment>
<accession>A0A485KZN1</accession>
<keyword evidence="3" id="KW-0677">Repeat</keyword>
<evidence type="ECO:0000313" key="8">
    <source>
        <dbReference type="Proteomes" id="UP000332933"/>
    </source>
</evidence>
<reference evidence="6" key="2">
    <citation type="submission" date="2019-06" db="EMBL/GenBank/DDBJ databases">
        <title>Genomics analysis of Aphanomyces spp. identifies a new class of oomycete effector associated with host adaptation.</title>
        <authorList>
            <person name="Gaulin E."/>
        </authorList>
    </citation>
    <scope>NUCLEOTIDE SEQUENCE</scope>
    <source>
        <strain evidence="6">CBS 578.67</strain>
    </source>
</reference>
<evidence type="ECO:0000256" key="1">
    <source>
        <dbReference type="ARBA" id="ARBA00004496"/>
    </source>
</evidence>
<organism evidence="7 8">
    <name type="scientific">Aphanomyces stellatus</name>
    <dbReference type="NCBI Taxonomy" id="120398"/>
    <lineage>
        <taxon>Eukaryota</taxon>
        <taxon>Sar</taxon>
        <taxon>Stramenopiles</taxon>
        <taxon>Oomycota</taxon>
        <taxon>Saprolegniomycetes</taxon>
        <taxon>Saprolegniales</taxon>
        <taxon>Verrucalvaceae</taxon>
        <taxon>Aphanomyces</taxon>
    </lineage>
</organism>
<feature type="region of interest" description="Disordered" evidence="5">
    <location>
        <begin position="78"/>
        <end position="104"/>
    </location>
</feature>
<dbReference type="Gene3D" id="1.20.5.190">
    <property type="match status" value="2"/>
</dbReference>
<dbReference type="PANTHER" id="PTHR22706">
    <property type="entry name" value="ASSEMBLY FACTOR FOR SPINDLE MICROTUBULES"/>
    <property type="match status" value="1"/>
</dbReference>